<dbReference type="Pfam" id="PF00557">
    <property type="entry name" value="Peptidase_M24"/>
    <property type="match status" value="1"/>
</dbReference>
<evidence type="ECO:0000256" key="7">
    <source>
        <dbReference type="ARBA" id="ARBA00022670"/>
    </source>
</evidence>
<dbReference type="InterPro" id="IPR029149">
    <property type="entry name" value="Creatin/AminoP/Spt16_N"/>
</dbReference>
<sequence length="522" mass="58082">MRENRDLASPTTDLIGSRHGPSVSALSGLSIAIKTTSNLDRYPARQHAQRVARALDVDQGLIYLPGEQTVNWPDSDQPRTFRQLRYFLYLSGCQEPDCFVTYDIASDKLILWLAPIDPRKVVWTGRGSTIQEALEKYDIDEARFAPSLEHFVKKWASNNAGYIYLLHPDTALAKGYPGRTDSEHLRPAIDECRVVKDSHEISLVRKANHISTLAHEQVLRKLRSFKNEAQVEAEILDVCIAHGAKHQAYEIIAGSGPNAAILHYIKNDEDFGDRQLMCLDAGAEWQGYAADVTRTFPLSGNWPSQEAKQIYDLVQRMQTKCMDMLGPGKRFVDAQYLAHLVAIEGLLELGILHNGSKRDIYEAGTSVAFFPHGLGHHMGLEVHDVSTVLTKSTATEADDQVISEINQHLPDVENNTELRSLSTNIIPAVWSSALSETSTPSLRPGMVITCEPGIYFNREALETVFLPSPVHSKYINKSVLERFMAVGGVRIEDDLLITEDGWENLTTAAKGEAALRIIRGEA</sequence>
<accession>A0A9N8JI72</accession>
<dbReference type="PANTHER" id="PTHR43226:SF3">
    <property type="entry name" value="XAA-PRO AMINOPEPTIDASE AN0832-RELATED"/>
    <property type="match status" value="1"/>
</dbReference>
<keyword evidence="9" id="KW-0378">Hydrolase</keyword>
<evidence type="ECO:0000256" key="4">
    <source>
        <dbReference type="ARBA" id="ARBA00008766"/>
    </source>
</evidence>
<dbReference type="AlphaFoldDB" id="A0A9N8JI72"/>
<dbReference type="GO" id="GO:0006508">
    <property type="term" value="P:proteolysis"/>
    <property type="evidence" value="ECO:0007669"/>
    <property type="project" value="UniProtKB-KW"/>
</dbReference>
<dbReference type="Proteomes" id="UP000714618">
    <property type="component" value="Unassembled WGS sequence"/>
</dbReference>
<dbReference type="SUPFAM" id="SSF55920">
    <property type="entry name" value="Creatinase/aminopeptidase"/>
    <property type="match status" value="1"/>
</dbReference>
<feature type="domain" description="Aminopeptidase P N-terminal" evidence="14">
    <location>
        <begin position="42"/>
        <end position="173"/>
    </location>
</feature>
<evidence type="ECO:0000256" key="8">
    <source>
        <dbReference type="ARBA" id="ARBA00022723"/>
    </source>
</evidence>
<evidence type="ECO:0000313" key="16">
    <source>
        <dbReference type="Proteomes" id="UP000714618"/>
    </source>
</evidence>
<keyword evidence="11" id="KW-0464">Manganese</keyword>
<protein>
    <recommendedName>
        <fullName evidence="5">Xaa-Pro aminopeptidase</fullName>
        <ecNumber evidence="5">3.4.11.9</ecNumber>
    </recommendedName>
    <alternativeName>
        <fullName evidence="12">Aminoacylproline aminopeptidase</fullName>
    </alternativeName>
    <alternativeName>
        <fullName evidence="13">Prolidase</fullName>
    </alternativeName>
</protein>
<evidence type="ECO:0000256" key="10">
    <source>
        <dbReference type="ARBA" id="ARBA00023049"/>
    </source>
</evidence>
<name>A0A9N8JI72_9PEZI</name>
<evidence type="ECO:0000256" key="13">
    <source>
        <dbReference type="ARBA" id="ARBA00032413"/>
    </source>
</evidence>
<reference evidence="15" key="1">
    <citation type="submission" date="2020-06" db="EMBL/GenBank/DDBJ databases">
        <authorList>
            <person name="Onetto C."/>
        </authorList>
    </citation>
    <scope>NUCLEOTIDE SEQUENCE</scope>
</reference>
<comment type="cofactor">
    <cofactor evidence="2">
        <name>Mn(2+)</name>
        <dbReference type="ChEBI" id="CHEBI:29035"/>
    </cofactor>
</comment>
<organism evidence="15 16">
    <name type="scientific">Aureobasidium mustum</name>
    <dbReference type="NCBI Taxonomy" id="2773714"/>
    <lineage>
        <taxon>Eukaryota</taxon>
        <taxon>Fungi</taxon>
        <taxon>Dikarya</taxon>
        <taxon>Ascomycota</taxon>
        <taxon>Pezizomycotina</taxon>
        <taxon>Dothideomycetes</taxon>
        <taxon>Dothideomycetidae</taxon>
        <taxon>Dothideales</taxon>
        <taxon>Saccotheciaceae</taxon>
        <taxon>Aureobasidium</taxon>
    </lineage>
</organism>
<dbReference type="InterPro" id="IPR000994">
    <property type="entry name" value="Pept_M24"/>
</dbReference>
<evidence type="ECO:0000313" key="15">
    <source>
        <dbReference type="EMBL" id="CAD0086118.1"/>
    </source>
</evidence>
<evidence type="ECO:0000256" key="3">
    <source>
        <dbReference type="ARBA" id="ARBA00002443"/>
    </source>
</evidence>
<dbReference type="InterPro" id="IPR036005">
    <property type="entry name" value="Creatinase/aminopeptidase-like"/>
</dbReference>
<evidence type="ECO:0000256" key="6">
    <source>
        <dbReference type="ARBA" id="ARBA00022438"/>
    </source>
</evidence>
<dbReference type="CDD" id="cd01087">
    <property type="entry name" value="Prolidase"/>
    <property type="match status" value="1"/>
</dbReference>
<dbReference type="GO" id="GO:0070006">
    <property type="term" value="F:metalloaminopeptidase activity"/>
    <property type="evidence" value="ECO:0007669"/>
    <property type="project" value="InterPro"/>
</dbReference>
<keyword evidence="6" id="KW-0031">Aminopeptidase</keyword>
<evidence type="ECO:0000259" key="14">
    <source>
        <dbReference type="SMART" id="SM01011"/>
    </source>
</evidence>
<dbReference type="EMBL" id="CAIJEO010000002">
    <property type="protein sequence ID" value="CAD0086118.1"/>
    <property type="molecule type" value="Genomic_DNA"/>
</dbReference>
<evidence type="ECO:0000256" key="1">
    <source>
        <dbReference type="ARBA" id="ARBA00001424"/>
    </source>
</evidence>
<evidence type="ECO:0000256" key="2">
    <source>
        <dbReference type="ARBA" id="ARBA00001936"/>
    </source>
</evidence>
<evidence type="ECO:0000256" key="11">
    <source>
        <dbReference type="ARBA" id="ARBA00023211"/>
    </source>
</evidence>
<comment type="catalytic activity">
    <reaction evidence="1">
        <text>Release of any N-terminal amino acid, including proline, that is linked to proline, even from a dipeptide or tripeptide.</text>
        <dbReference type="EC" id="3.4.11.9"/>
    </reaction>
</comment>
<dbReference type="OrthoDB" id="10261878at2759"/>
<evidence type="ECO:0000256" key="9">
    <source>
        <dbReference type="ARBA" id="ARBA00022801"/>
    </source>
</evidence>
<dbReference type="Gene3D" id="3.90.230.10">
    <property type="entry name" value="Creatinase/methionine aminopeptidase superfamily"/>
    <property type="match status" value="1"/>
</dbReference>
<proteinExistence type="inferred from homology"/>
<dbReference type="Gene3D" id="3.40.350.10">
    <property type="entry name" value="Creatinase/prolidase N-terminal domain"/>
    <property type="match status" value="1"/>
</dbReference>
<dbReference type="InterPro" id="IPR007865">
    <property type="entry name" value="Aminopep_P_N"/>
</dbReference>
<keyword evidence="16" id="KW-1185">Reference proteome</keyword>
<dbReference type="SUPFAM" id="SSF53092">
    <property type="entry name" value="Creatinase/prolidase N-terminal domain"/>
    <property type="match status" value="1"/>
</dbReference>
<dbReference type="GO" id="GO:0030145">
    <property type="term" value="F:manganese ion binding"/>
    <property type="evidence" value="ECO:0007669"/>
    <property type="project" value="InterPro"/>
</dbReference>
<evidence type="ECO:0000256" key="5">
    <source>
        <dbReference type="ARBA" id="ARBA00012574"/>
    </source>
</evidence>
<gene>
    <name evidence="15" type="ORF">AWRI4233_LOCUS720</name>
</gene>
<keyword evidence="10" id="KW-0482">Metalloprotease</keyword>
<keyword evidence="8" id="KW-0479">Metal-binding</keyword>
<dbReference type="EC" id="3.4.11.9" evidence="5"/>
<dbReference type="SMART" id="SM01011">
    <property type="entry name" value="AMP_N"/>
    <property type="match status" value="1"/>
</dbReference>
<dbReference type="PANTHER" id="PTHR43226">
    <property type="entry name" value="XAA-PRO AMINOPEPTIDASE 3"/>
    <property type="match status" value="1"/>
</dbReference>
<dbReference type="Pfam" id="PF05195">
    <property type="entry name" value="AMP_N"/>
    <property type="match status" value="1"/>
</dbReference>
<comment type="caution">
    <text evidence="15">The sequence shown here is derived from an EMBL/GenBank/DDBJ whole genome shotgun (WGS) entry which is preliminary data.</text>
</comment>
<dbReference type="InterPro" id="IPR052433">
    <property type="entry name" value="X-Pro_dipept-like"/>
</dbReference>
<keyword evidence="7" id="KW-0645">Protease</keyword>
<evidence type="ECO:0000256" key="12">
    <source>
        <dbReference type="ARBA" id="ARBA00030849"/>
    </source>
</evidence>
<comment type="similarity">
    <text evidence="4">Belongs to the peptidase M24B family.</text>
</comment>
<comment type="function">
    <text evidence="3">Catalyzes the removal of a penultimate prolyl residue from the N-termini of peptides.</text>
</comment>